<dbReference type="PIRSF" id="PIRSF004967">
    <property type="entry name" value="DPH1"/>
    <property type="match status" value="1"/>
</dbReference>
<protein>
    <recommendedName>
        <fullName evidence="4 11">2-(3-amino-3-carboxypropyl)histidine synthase subunit 1</fullName>
        <ecNumber evidence="3 11">2.5.1.108</ecNumber>
    </recommendedName>
</protein>
<keyword evidence="9" id="KW-0411">Iron-sulfur</keyword>
<accession>A0A161HM11</accession>
<dbReference type="GO" id="GO:0051539">
    <property type="term" value="F:4 iron, 4 sulfur cluster binding"/>
    <property type="evidence" value="ECO:0007669"/>
    <property type="project" value="UniProtKB-UniRule"/>
</dbReference>
<dbReference type="EC" id="2.5.1.108" evidence="3 11"/>
<dbReference type="EMBL" id="CP014503">
    <property type="protein sequence ID" value="ANB14567.1"/>
    <property type="molecule type" value="Genomic_DNA"/>
</dbReference>
<keyword evidence="5 11" id="KW-0808">Transferase</keyword>
<evidence type="ECO:0000256" key="9">
    <source>
        <dbReference type="ARBA" id="ARBA00023014"/>
    </source>
</evidence>
<dbReference type="Proteomes" id="UP000189580">
    <property type="component" value="Chromosome b"/>
</dbReference>
<dbReference type="PANTHER" id="PTHR10762">
    <property type="entry name" value="DIPHTHAMIDE BIOSYNTHESIS PROTEIN"/>
    <property type="match status" value="1"/>
</dbReference>
<evidence type="ECO:0000313" key="14">
    <source>
        <dbReference type="Proteomes" id="UP000189580"/>
    </source>
</evidence>
<dbReference type="FunFam" id="3.40.50.11850:FF:000001">
    <property type="entry name" value="2-(3-amino-3-carboxypropyl)histidine synthase subunit 1"/>
    <property type="match status" value="1"/>
</dbReference>
<keyword evidence="8" id="KW-0408">Iron</keyword>
<name>A0A161HM11_9ASCO</name>
<dbReference type="GO" id="GO:0090560">
    <property type="term" value="F:2-(3-amino-3-carboxypropyl)histidine synthase activity"/>
    <property type="evidence" value="ECO:0007669"/>
    <property type="project" value="UniProtKB-UniRule"/>
</dbReference>
<dbReference type="GeneID" id="30034046"/>
<dbReference type="InterPro" id="IPR016435">
    <property type="entry name" value="DPH1/DPH2"/>
</dbReference>
<keyword evidence="6 11" id="KW-0949">S-adenosyl-L-methionine</keyword>
<keyword evidence="14" id="KW-1185">Reference proteome</keyword>
<dbReference type="InterPro" id="IPR042264">
    <property type="entry name" value="DPH1/DPH2_2"/>
</dbReference>
<reference evidence="13 14" key="1">
    <citation type="submission" date="2016-02" db="EMBL/GenBank/DDBJ databases">
        <title>Complete genome sequence and transcriptome regulation of the pentose utilising yeast Sugiyamaella lignohabitans.</title>
        <authorList>
            <person name="Bellasio M."/>
            <person name="Peymann A."/>
            <person name="Valli M."/>
            <person name="Sipitzky M."/>
            <person name="Graf A."/>
            <person name="Sauer M."/>
            <person name="Marx H."/>
            <person name="Mattanovich D."/>
        </authorList>
    </citation>
    <scope>NUCLEOTIDE SEQUENCE [LARGE SCALE GENOMIC DNA]</scope>
    <source>
        <strain evidence="13 14">CBS 10342</strain>
    </source>
</reference>
<dbReference type="Gene3D" id="3.40.50.11850">
    <property type="entry name" value="Diphthamide synthesis DPH1/DPH2 domain 2"/>
    <property type="match status" value="1"/>
</dbReference>
<evidence type="ECO:0000256" key="6">
    <source>
        <dbReference type="ARBA" id="ARBA00022691"/>
    </source>
</evidence>
<comment type="catalytic activity">
    <reaction evidence="10 11">
        <text>L-histidyl-[translation elongation factor 2] + S-adenosyl-L-methionine = 2-[(3S)-amino-3-carboxypropyl]-L-histidyl-[translation elongation factor 2] + S-methyl-5'-thioadenosine + H(+)</text>
        <dbReference type="Rhea" id="RHEA:36783"/>
        <dbReference type="Rhea" id="RHEA-COMP:9748"/>
        <dbReference type="Rhea" id="RHEA-COMP:9749"/>
        <dbReference type="ChEBI" id="CHEBI:15378"/>
        <dbReference type="ChEBI" id="CHEBI:17509"/>
        <dbReference type="ChEBI" id="CHEBI:29979"/>
        <dbReference type="ChEBI" id="CHEBI:59789"/>
        <dbReference type="ChEBI" id="CHEBI:73995"/>
        <dbReference type="EC" id="2.5.1.108"/>
    </reaction>
</comment>
<dbReference type="FunFam" id="3.40.50.11860:FF:000002">
    <property type="entry name" value="2-(3-amino-3-carboxypropyl)histidine synthase subunit 1"/>
    <property type="match status" value="1"/>
</dbReference>
<gene>
    <name evidence="13" type="primary">DPH1</name>
    <name evidence="13" type="ORF">AWJ20_2165</name>
</gene>
<evidence type="ECO:0000256" key="4">
    <source>
        <dbReference type="ARBA" id="ARBA00021915"/>
    </source>
</evidence>
<evidence type="ECO:0000256" key="10">
    <source>
        <dbReference type="ARBA" id="ARBA00048403"/>
    </source>
</evidence>
<keyword evidence="11" id="KW-0004">4Fe-4S</keyword>
<feature type="compositionally biased region" description="Basic residues" evidence="12">
    <location>
        <begin position="13"/>
        <end position="22"/>
    </location>
</feature>
<dbReference type="Gene3D" id="3.40.50.11840">
    <property type="entry name" value="Diphthamide synthesis DPH1/DPH2 domain 1"/>
    <property type="match status" value="1"/>
</dbReference>
<dbReference type="InterPro" id="IPR042265">
    <property type="entry name" value="DPH1/DPH2_3"/>
</dbReference>
<dbReference type="RefSeq" id="XP_018737044.1">
    <property type="nucleotide sequence ID" value="XM_018879095.1"/>
</dbReference>
<dbReference type="OrthoDB" id="1649088at2759"/>
<dbReference type="AlphaFoldDB" id="A0A161HM11"/>
<sequence>MSEQIGETVPVAPRRKFVGRKKATADAERNGNSNIEDIGAGSLTQSKRGPVRTVNRIPDDILNDEELNQAIKILPKNYNFEIHKTIWHIRKSNAKRVALQMPEGLLLYSCIISDILEQFCGVETVIMGDVTYGACCIDDFTALSLNCDFLVHYAHSCLVPVDVTRMKVLYVFVTIDIDKTHLIATLGKNFAPSSRLALVGTIQFNPTLHAIHDDLLTKHQIITSTPQAMPLSKGEVLGCTSARLSSKEIDAIVYIGDGRFHLESAMIHNPEIPAYKYDPYNREFTIETFDHEEMHSIRRAAIKEAKNAKKVGIILGALGRQGNMGTLDLIEKGFKEKNIETVLVLLSEIFPGKLAQFDDVDCWIQVACPRLSIDWGYAFPRPLLTPYEAMVSLEKDQPWDKAYPMDYYSKDGYGRGKIPQRIVA</sequence>
<comment type="cofactor">
    <cofactor evidence="11">
        <name>[4Fe-4S] cluster</name>
        <dbReference type="ChEBI" id="CHEBI:49883"/>
    </cofactor>
    <text evidence="11">Binds 1 [4Fe-4S] cluster per subunit. The cluster is coordinated with 3 cysteines and an exchangeable S-adenosyl-L-methionine.</text>
</comment>
<dbReference type="NCBIfam" id="TIGR00322">
    <property type="entry name" value="diphth2_R"/>
    <property type="match status" value="1"/>
</dbReference>
<evidence type="ECO:0000256" key="1">
    <source>
        <dbReference type="ARBA" id="ARBA00005156"/>
    </source>
</evidence>
<comment type="function">
    <text evidence="11">Catalyzes the first step of diphthamide biosynthesis, a post-translational modification of histidine which occurs in elongation factor 2.</text>
</comment>
<dbReference type="UniPathway" id="UPA00559"/>
<evidence type="ECO:0000313" key="13">
    <source>
        <dbReference type="EMBL" id="ANB14567.1"/>
    </source>
</evidence>
<dbReference type="Pfam" id="PF01866">
    <property type="entry name" value="Diphthamide_syn"/>
    <property type="match status" value="1"/>
</dbReference>
<comment type="pathway">
    <text evidence="1 11">Protein modification; peptidyl-diphthamide biosynthesis.</text>
</comment>
<evidence type="ECO:0000256" key="12">
    <source>
        <dbReference type="SAM" id="MobiDB-lite"/>
    </source>
</evidence>
<dbReference type="GO" id="GO:0017183">
    <property type="term" value="P:protein histidyl modification to diphthamide"/>
    <property type="evidence" value="ECO:0007669"/>
    <property type="project" value="UniProtKB-UniRule"/>
</dbReference>
<dbReference type="InterPro" id="IPR042263">
    <property type="entry name" value="DPH1/DPH2_1"/>
</dbReference>
<organism evidence="13 14">
    <name type="scientific">Sugiyamaella lignohabitans</name>
    <dbReference type="NCBI Taxonomy" id="796027"/>
    <lineage>
        <taxon>Eukaryota</taxon>
        <taxon>Fungi</taxon>
        <taxon>Dikarya</taxon>
        <taxon>Ascomycota</taxon>
        <taxon>Saccharomycotina</taxon>
        <taxon>Dipodascomycetes</taxon>
        <taxon>Dipodascales</taxon>
        <taxon>Trichomonascaceae</taxon>
        <taxon>Sugiyamaella</taxon>
    </lineage>
</organism>
<evidence type="ECO:0000256" key="3">
    <source>
        <dbReference type="ARBA" id="ARBA00012221"/>
    </source>
</evidence>
<dbReference type="PANTHER" id="PTHR10762:SF1">
    <property type="entry name" value="2-(3-AMINO-3-CARBOXYPROPYL)HISTIDINE SYNTHASE SUBUNIT 1"/>
    <property type="match status" value="1"/>
</dbReference>
<dbReference type="GO" id="GO:0120513">
    <property type="term" value="C:2-(3-amino-3-carboxypropyl)histidine synthase complex"/>
    <property type="evidence" value="ECO:0007669"/>
    <property type="project" value="EnsemblFungi"/>
</dbReference>
<dbReference type="KEGG" id="slb:AWJ20_2165"/>
<evidence type="ECO:0000256" key="11">
    <source>
        <dbReference type="PIRNR" id="PIRNR004967"/>
    </source>
</evidence>
<evidence type="ECO:0000256" key="8">
    <source>
        <dbReference type="ARBA" id="ARBA00023004"/>
    </source>
</evidence>
<evidence type="ECO:0000256" key="7">
    <source>
        <dbReference type="ARBA" id="ARBA00022723"/>
    </source>
</evidence>
<feature type="region of interest" description="Disordered" evidence="12">
    <location>
        <begin position="1"/>
        <end position="49"/>
    </location>
</feature>
<proteinExistence type="inferred from homology"/>
<dbReference type="FunFam" id="3.40.50.11840:FF:000001">
    <property type="entry name" value="2-(3-amino-3-carboxypropyl)histidine synthase subunit 1"/>
    <property type="match status" value="1"/>
</dbReference>
<dbReference type="InterPro" id="IPR035435">
    <property type="entry name" value="DPH1/DPH2_euk_archaea"/>
</dbReference>
<evidence type="ECO:0000256" key="5">
    <source>
        <dbReference type="ARBA" id="ARBA00022679"/>
    </source>
</evidence>
<dbReference type="Gene3D" id="3.40.50.11860">
    <property type="entry name" value="Diphthamide synthesis DPH1/DPH2 domain 3"/>
    <property type="match status" value="1"/>
</dbReference>
<dbReference type="GO" id="GO:0046872">
    <property type="term" value="F:metal ion binding"/>
    <property type="evidence" value="ECO:0007669"/>
    <property type="project" value="UniProtKB-KW"/>
</dbReference>
<comment type="similarity">
    <text evidence="2 11">Belongs to the DPH1/DPH2 family. DPH1 subfamily.</text>
</comment>
<dbReference type="SFLD" id="SFLDS00032">
    <property type="entry name" value="Radical_SAM_3-amino-3-carboxyp"/>
    <property type="match status" value="1"/>
</dbReference>
<keyword evidence="7" id="KW-0479">Metal-binding</keyword>
<dbReference type="SFLD" id="SFLDG01121">
    <property type="entry name" value="Diphthamide_biosynthesis"/>
    <property type="match status" value="1"/>
</dbReference>
<evidence type="ECO:0000256" key="2">
    <source>
        <dbReference type="ARBA" id="ARBA00010173"/>
    </source>
</evidence>